<feature type="transmembrane region" description="Helical" evidence="2">
    <location>
        <begin position="55"/>
        <end position="74"/>
    </location>
</feature>
<sequence length="129" mass="13203">MTAAGPGPHDEGTPGGPGEGWVGAAPQRSERIPGHPRGWAPGDPPVEHPEGTSTLVLGILGLVCCSVFGPLAWAQGRMALREIDAHPGAYTNRQTINVGRIIGMVVTCLLGAVVGGYAIFSVVMIIVTG</sequence>
<accession>A0A852X5F4</accession>
<protein>
    <recommendedName>
        <fullName evidence="5">DUF4190 domain-containing protein</fullName>
    </recommendedName>
</protein>
<evidence type="ECO:0000313" key="3">
    <source>
        <dbReference type="EMBL" id="NYG37658.1"/>
    </source>
</evidence>
<name>A0A852X5F4_9MICO</name>
<reference evidence="3 4" key="1">
    <citation type="submission" date="2020-07" db="EMBL/GenBank/DDBJ databases">
        <title>Sequencing the genomes of 1000 actinobacteria strains.</title>
        <authorList>
            <person name="Klenk H.-P."/>
        </authorList>
    </citation>
    <scope>NUCLEOTIDE SEQUENCE [LARGE SCALE GENOMIC DNA]</scope>
    <source>
        <strain evidence="3 4">DSM 24723</strain>
    </source>
</reference>
<evidence type="ECO:0008006" key="5">
    <source>
        <dbReference type="Google" id="ProtNLM"/>
    </source>
</evidence>
<keyword evidence="4" id="KW-1185">Reference proteome</keyword>
<keyword evidence="2" id="KW-1133">Transmembrane helix</keyword>
<keyword evidence="2" id="KW-0812">Transmembrane</keyword>
<dbReference type="RefSeq" id="WP_179462992.1">
    <property type="nucleotide sequence ID" value="NZ_JACBZX010000001.1"/>
</dbReference>
<evidence type="ECO:0000256" key="2">
    <source>
        <dbReference type="SAM" id="Phobius"/>
    </source>
</evidence>
<keyword evidence="2" id="KW-0472">Membrane</keyword>
<evidence type="ECO:0000256" key="1">
    <source>
        <dbReference type="SAM" id="MobiDB-lite"/>
    </source>
</evidence>
<dbReference type="Proteomes" id="UP000592181">
    <property type="component" value="Unassembled WGS sequence"/>
</dbReference>
<proteinExistence type="predicted"/>
<evidence type="ECO:0000313" key="4">
    <source>
        <dbReference type="Proteomes" id="UP000592181"/>
    </source>
</evidence>
<comment type="caution">
    <text evidence="3">The sequence shown here is derived from an EMBL/GenBank/DDBJ whole genome shotgun (WGS) entry which is preliminary data.</text>
</comment>
<gene>
    <name evidence="3" type="ORF">BJY28_002127</name>
</gene>
<dbReference type="AlphaFoldDB" id="A0A852X5F4"/>
<dbReference type="EMBL" id="JACBZX010000001">
    <property type="protein sequence ID" value="NYG37658.1"/>
    <property type="molecule type" value="Genomic_DNA"/>
</dbReference>
<feature type="region of interest" description="Disordered" evidence="1">
    <location>
        <begin position="1"/>
        <end position="50"/>
    </location>
</feature>
<feature type="transmembrane region" description="Helical" evidence="2">
    <location>
        <begin position="101"/>
        <end position="127"/>
    </location>
</feature>
<organism evidence="3 4">
    <name type="scientific">Janibacter alkaliphilus</name>
    <dbReference type="NCBI Taxonomy" id="1069963"/>
    <lineage>
        <taxon>Bacteria</taxon>
        <taxon>Bacillati</taxon>
        <taxon>Actinomycetota</taxon>
        <taxon>Actinomycetes</taxon>
        <taxon>Micrococcales</taxon>
        <taxon>Intrasporangiaceae</taxon>
        <taxon>Janibacter</taxon>
    </lineage>
</organism>